<gene>
    <name evidence="3" type="ORF">ED236_03450</name>
</gene>
<dbReference type="Gene3D" id="1.10.150.690">
    <property type="entry name" value="DUF2063"/>
    <property type="match status" value="1"/>
</dbReference>
<dbReference type="Pfam" id="PF09836">
    <property type="entry name" value="DUF2063"/>
    <property type="match status" value="1"/>
</dbReference>
<evidence type="ECO:0000259" key="1">
    <source>
        <dbReference type="Pfam" id="PF09836"/>
    </source>
</evidence>
<dbReference type="InterPro" id="IPR054098">
    <property type="entry name" value="NGO1945-like_C"/>
</dbReference>
<dbReference type="Pfam" id="PF22106">
    <property type="entry name" value="NGO1945_C"/>
    <property type="match status" value="1"/>
</dbReference>
<dbReference type="Proteomes" id="UP000275137">
    <property type="component" value="Unassembled WGS sequence"/>
</dbReference>
<keyword evidence="4" id="KW-1185">Reference proteome</keyword>
<dbReference type="AlphaFoldDB" id="A0A3N0V746"/>
<dbReference type="RefSeq" id="WP_123236506.1">
    <property type="nucleotide sequence ID" value="NZ_RJVP01000001.1"/>
</dbReference>
<dbReference type="Gene3D" id="3.90.930.50">
    <property type="match status" value="1"/>
</dbReference>
<organism evidence="3 4">
    <name type="scientific">Pseudomethylobacillus aquaticus</name>
    <dbReference type="NCBI Taxonomy" id="2676064"/>
    <lineage>
        <taxon>Bacteria</taxon>
        <taxon>Pseudomonadati</taxon>
        <taxon>Pseudomonadota</taxon>
        <taxon>Betaproteobacteria</taxon>
        <taxon>Nitrosomonadales</taxon>
        <taxon>Methylophilaceae</taxon>
        <taxon>Pseudomethylobacillus</taxon>
    </lineage>
</organism>
<proteinExistence type="predicted"/>
<feature type="domain" description="NGO1945-like C-terminal" evidence="2">
    <location>
        <begin position="155"/>
        <end position="247"/>
    </location>
</feature>
<name>A0A3N0V746_9PROT</name>
<protein>
    <submittedName>
        <fullName evidence="3">DUF2063 domain-containing protein</fullName>
    </submittedName>
</protein>
<dbReference type="EMBL" id="RJVP01000001">
    <property type="protein sequence ID" value="ROH88515.1"/>
    <property type="molecule type" value="Genomic_DNA"/>
</dbReference>
<evidence type="ECO:0000259" key="2">
    <source>
        <dbReference type="Pfam" id="PF22106"/>
    </source>
</evidence>
<evidence type="ECO:0000313" key="3">
    <source>
        <dbReference type="EMBL" id="ROH88515.1"/>
    </source>
</evidence>
<feature type="domain" description="Putative DNA-binding" evidence="1">
    <location>
        <begin position="13"/>
        <end position="99"/>
    </location>
</feature>
<evidence type="ECO:0000313" key="4">
    <source>
        <dbReference type="Proteomes" id="UP000275137"/>
    </source>
</evidence>
<dbReference type="InterPro" id="IPR018640">
    <property type="entry name" value="DUF2063"/>
</dbReference>
<accession>A0A3N0V746</accession>
<sequence length="259" mass="29146">MTSTIPALPGFMQYQQQFCAHVRDPRHVRKPAQVRAERMQVYTEIVFNNFYSSVSACFPVAQLALGARLWRRLVRSFFIHHRCSSPLFRKIPEEFLQYLSQIQQHDPALRLPAYLPHLAHYEWVEMALAVADVSVAPDSVETAGDLLEGQPVLAPALALLSYDYPVQRISRQFKPKAVEPVQLLVFRDPQDVVRFVELNPVTARLLALLQTGTVNGRQALLQIASELGQSDTEMVVGFGTQILEDLRQQGALLGISRAA</sequence>
<dbReference type="InterPro" id="IPR044922">
    <property type="entry name" value="DUF2063_N_sf"/>
</dbReference>
<comment type="caution">
    <text evidence="3">The sequence shown here is derived from an EMBL/GenBank/DDBJ whole genome shotgun (WGS) entry which is preliminary data.</text>
</comment>
<reference evidence="3 4" key="1">
    <citation type="submission" date="2018-10" db="EMBL/GenBank/DDBJ databases">
        <authorList>
            <person name="Chen W.-M."/>
        </authorList>
    </citation>
    <scope>NUCLEOTIDE SEQUENCE [LARGE SCALE GENOMIC DNA]</scope>
    <source>
        <strain evidence="3 4">H-5</strain>
    </source>
</reference>